<dbReference type="PROSITE" id="PS50125">
    <property type="entry name" value="GUANYLATE_CYCLASE_2"/>
    <property type="match status" value="1"/>
</dbReference>
<gene>
    <name evidence="3" type="ORF">KC980_03910</name>
</gene>
<proteinExistence type="predicted"/>
<dbReference type="InterPro" id="IPR029787">
    <property type="entry name" value="Nucleotide_cyclase"/>
</dbReference>
<organism evidence="3 4">
    <name type="scientific">candidate division WWE3 bacterium</name>
    <dbReference type="NCBI Taxonomy" id="2053526"/>
    <lineage>
        <taxon>Bacteria</taxon>
        <taxon>Katanobacteria</taxon>
    </lineage>
</organism>
<dbReference type="GO" id="GO:0006171">
    <property type="term" value="P:cAMP biosynthetic process"/>
    <property type="evidence" value="ECO:0007669"/>
    <property type="project" value="TreeGrafter"/>
</dbReference>
<feature type="transmembrane region" description="Helical" evidence="1">
    <location>
        <begin position="131"/>
        <end position="149"/>
    </location>
</feature>
<dbReference type="CDD" id="cd07302">
    <property type="entry name" value="CHD"/>
    <property type="match status" value="1"/>
</dbReference>
<dbReference type="Proteomes" id="UP000740557">
    <property type="component" value="Unassembled WGS sequence"/>
</dbReference>
<feature type="non-terminal residue" evidence="3">
    <location>
        <position position="1"/>
    </location>
</feature>
<dbReference type="GO" id="GO:0004016">
    <property type="term" value="F:adenylate cyclase activity"/>
    <property type="evidence" value="ECO:0007669"/>
    <property type="project" value="UniProtKB-ARBA"/>
</dbReference>
<dbReference type="SUPFAM" id="SSF55073">
    <property type="entry name" value="Nucleotide cyclase"/>
    <property type="match status" value="1"/>
</dbReference>
<name>A0A955EFR1_UNCKA</name>
<protein>
    <submittedName>
        <fullName evidence="3">CHASE2 domain-containing protein</fullName>
    </submittedName>
</protein>
<dbReference type="PANTHER" id="PTHR43081:SF1">
    <property type="entry name" value="ADENYLATE CYCLASE, TERMINAL-DIFFERENTIATION SPECIFIC"/>
    <property type="match status" value="1"/>
</dbReference>
<dbReference type="InterPro" id="IPR050697">
    <property type="entry name" value="Adenylyl/Guanylyl_Cyclase_3/4"/>
</dbReference>
<dbReference type="AlphaFoldDB" id="A0A955EFR1"/>
<dbReference type="Pfam" id="PF05226">
    <property type="entry name" value="CHASE2"/>
    <property type="match status" value="1"/>
</dbReference>
<comment type="caution">
    <text evidence="3">The sequence shown here is derived from an EMBL/GenBank/DDBJ whole genome shotgun (WGS) entry which is preliminary data.</text>
</comment>
<feature type="transmembrane region" description="Helical" evidence="1">
    <location>
        <begin position="155"/>
        <end position="178"/>
    </location>
</feature>
<evidence type="ECO:0000259" key="2">
    <source>
        <dbReference type="PROSITE" id="PS50125"/>
    </source>
</evidence>
<dbReference type="InterPro" id="IPR001054">
    <property type="entry name" value="A/G_cyclase"/>
</dbReference>
<evidence type="ECO:0000256" key="1">
    <source>
        <dbReference type="SAM" id="Phobius"/>
    </source>
</evidence>
<evidence type="ECO:0000313" key="4">
    <source>
        <dbReference type="Proteomes" id="UP000740557"/>
    </source>
</evidence>
<keyword evidence="1" id="KW-0472">Membrane</keyword>
<dbReference type="InterPro" id="IPR007890">
    <property type="entry name" value="CHASE2"/>
</dbReference>
<dbReference type="SMART" id="SM00044">
    <property type="entry name" value="CYCc"/>
    <property type="match status" value="1"/>
</dbReference>
<sequence length="468" mass="52874">ASPSVANSFISLRKLSTPLISKFSYSNEPFATYSFTDIYNNNFNEEDFNNKIVLIGITTNDVKNNVADNFVDVFGDFIAGVQIHANIINSFLQERFLYESPLSLQIILTVMISFISTFLGLRYIKTTFKRSIVFVISLVANLVIGIATFETGLIWPFILTTLVIIANFVGLVAYDAFINRIENRFIRKAFTHYVNPGLLSVLIKNPKELHLGGQEKRITVMFLDIRNFTSLAEKYRPDKSYRILNTYLEALTEIVLENDGTIDKYLGDGLMAIWNAPVDVKNHEYKALKTALEVLGAMEKLNKKSKHNLNVGIGINTAEMLVGNVGGISRFDYTVVGDGANVASRIEGLTKVYGSKILTTNHTIKGLQTDLPNAIYRKLDKVAVKGKSQAVWIYDLLPDTLKNHQLKEEYEHALDIYREGNFKKALPIFEKLVETYNDHAAKSMVQRLKDTKGIAPENWDGNWMFDHK</sequence>
<dbReference type="PANTHER" id="PTHR43081">
    <property type="entry name" value="ADENYLATE CYCLASE, TERMINAL-DIFFERENTIATION SPECIFIC-RELATED"/>
    <property type="match status" value="1"/>
</dbReference>
<keyword evidence="1" id="KW-0812">Transmembrane</keyword>
<dbReference type="EMBL" id="JAGQNX010000123">
    <property type="protein sequence ID" value="MCA9308633.1"/>
    <property type="molecule type" value="Genomic_DNA"/>
</dbReference>
<reference evidence="3" key="1">
    <citation type="submission" date="2020-04" db="EMBL/GenBank/DDBJ databases">
        <authorList>
            <person name="Zhang T."/>
        </authorList>
    </citation>
    <scope>NUCLEOTIDE SEQUENCE</scope>
    <source>
        <strain evidence="3">HKST-UBA79</strain>
    </source>
</reference>
<evidence type="ECO:0000313" key="3">
    <source>
        <dbReference type="EMBL" id="MCA9308633.1"/>
    </source>
</evidence>
<reference evidence="3" key="2">
    <citation type="journal article" date="2021" name="Microbiome">
        <title>Successional dynamics and alternative stable states in a saline activated sludge microbial community over 9 years.</title>
        <authorList>
            <person name="Wang Y."/>
            <person name="Ye J."/>
            <person name="Ju F."/>
            <person name="Liu L."/>
            <person name="Boyd J.A."/>
            <person name="Deng Y."/>
            <person name="Parks D.H."/>
            <person name="Jiang X."/>
            <person name="Yin X."/>
            <person name="Woodcroft B.J."/>
            <person name="Tyson G.W."/>
            <person name="Hugenholtz P."/>
            <person name="Polz M.F."/>
            <person name="Zhang T."/>
        </authorList>
    </citation>
    <scope>NUCLEOTIDE SEQUENCE</scope>
    <source>
        <strain evidence="3">HKST-UBA79</strain>
    </source>
</reference>
<accession>A0A955EFR1</accession>
<dbReference type="Gene3D" id="3.30.70.1230">
    <property type="entry name" value="Nucleotide cyclase"/>
    <property type="match status" value="1"/>
</dbReference>
<keyword evidence="1" id="KW-1133">Transmembrane helix</keyword>
<feature type="transmembrane region" description="Helical" evidence="1">
    <location>
        <begin position="102"/>
        <end position="124"/>
    </location>
</feature>
<feature type="domain" description="Guanylate cyclase" evidence="2">
    <location>
        <begin position="219"/>
        <end position="347"/>
    </location>
</feature>
<dbReference type="GO" id="GO:0035556">
    <property type="term" value="P:intracellular signal transduction"/>
    <property type="evidence" value="ECO:0007669"/>
    <property type="project" value="InterPro"/>
</dbReference>
<dbReference type="Pfam" id="PF00211">
    <property type="entry name" value="Guanylate_cyc"/>
    <property type="match status" value="1"/>
</dbReference>